<dbReference type="InterPro" id="IPR050248">
    <property type="entry name" value="Polysacc_deacetylase_ArnD"/>
</dbReference>
<dbReference type="AlphaFoldDB" id="A0A4S3KVU5"/>
<proteinExistence type="predicted"/>
<dbReference type="PROSITE" id="PS51257">
    <property type="entry name" value="PROKAR_LIPOPROTEIN"/>
    <property type="match status" value="1"/>
</dbReference>
<feature type="domain" description="NodB homology" evidence="1">
    <location>
        <begin position="76"/>
        <end position="256"/>
    </location>
</feature>
<protein>
    <submittedName>
        <fullName evidence="2">Peptidoglycan/xylan/chitin deacetylase (PgdA/CDA1 family)</fullName>
    </submittedName>
</protein>
<dbReference type="EMBL" id="SMAF01000025">
    <property type="protein sequence ID" value="TCS93775.1"/>
    <property type="molecule type" value="Genomic_DNA"/>
</dbReference>
<dbReference type="InterPro" id="IPR011330">
    <property type="entry name" value="Glyco_hydro/deAcase_b/a-brl"/>
</dbReference>
<dbReference type="PANTHER" id="PTHR10587:SF137">
    <property type="entry name" value="4-DEOXY-4-FORMAMIDO-L-ARABINOSE-PHOSPHOUNDECAPRENOL DEFORMYLASE ARND-RELATED"/>
    <property type="match status" value="1"/>
</dbReference>
<dbReference type="GO" id="GO:0016810">
    <property type="term" value="F:hydrolase activity, acting on carbon-nitrogen (but not peptide) bonds"/>
    <property type="evidence" value="ECO:0007669"/>
    <property type="project" value="InterPro"/>
</dbReference>
<dbReference type="Proteomes" id="UP000294599">
    <property type="component" value="Unassembled WGS sequence"/>
</dbReference>
<dbReference type="PROSITE" id="PS51677">
    <property type="entry name" value="NODB"/>
    <property type="match status" value="1"/>
</dbReference>
<dbReference type="OrthoDB" id="276604at2"/>
<keyword evidence="3" id="KW-1185">Reference proteome</keyword>
<evidence type="ECO:0000313" key="3">
    <source>
        <dbReference type="Proteomes" id="UP000294599"/>
    </source>
</evidence>
<dbReference type="GO" id="GO:0005975">
    <property type="term" value="P:carbohydrate metabolic process"/>
    <property type="evidence" value="ECO:0007669"/>
    <property type="project" value="InterPro"/>
</dbReference>
<dbReference type="CDD" id="cd10917">
    <property type="entry name" value="CE4_NodB_like_6s_7s"/>
    <property type="match status" value="1"/>
</dbReference>
<reference evidence="2 3" key="1">
    <citation type="submission" date="2019-03" db="EMBL/GenBank/DDBJ databases">
        <title>Genomic Encyclopedia of Type Strains, Phase IV (KMG-IV): sequencing the most valuable type-strain genomes for metagenomic binning, comparative biology and taxonomic classification.</title>
        <authorList>
            <person name="Goeker M."/>
        </authorList>
    </citation>
    <scope>NUCLEOTIDE SEQUENCE [LARGE SCALE GENOMIC DNA]</scope>
    <source>
        <strain evidence="2 3">DSM 21944</strain>
    </source>
</reference>
<name>A0A4S3KVU5_9GAMM</name>
<organism evidence="2 3">
    <name type="scientific">Pseudofulvimonas gallinarii</name>
    <dbReference type="NCBI Taxonomy" id="634155"/>
    <lineage>
        <taxon>Bacteria</taxon>
        <taxon>Pseudomonadati</taxon>
        <taxon>Pseudomonadota</taxon>
        <taxon>Gammaproteobacteria</taxon>
        <taxon>Lysobacterales</taxon>
        <taxon>Rhodanobacteraceae</taxon>
        <taxon>Pseudofulvimonas</taxon>
    </lineage>
</organism>
<dbReference type="Pfam" id="PF01522">
    <property type="entry name" value="Polysacc_deac_1"/>
    <property type="match status" value="1"/>
</dbReference>
<evidence type="ECO:0000313" key="2">
    <source>
        <dbReference type="EMBL" id="TCS93775.1"/>
    </source>
</evidence>
<dbReference type="SUPFAM" id="SSF88713">
    <property type="entry name" value="Glycoside hydrolase/deacetylase"/>
    <property type="match status" value="1"/>
</dbReference>
<gene>
    <name evidence="2" type="ORF">EDC25_12530</name>
</gene>
<comment type="caution">
    <text evidence="2">The sequence shown here is derived from an EMBL/GenBank/DDBJ whole genome shotgun (WGS) entry which is preliminary data.</text>
</comment>
<dbReference type="Gene3D" id="3.20.20.370">
    <property type="entry name" value="Glycoside hydrolase/deacetylase"/>
    <property type="match status" value="1"/>
</dbReference>
<sequence>MSATREAARGSGNLRRTMLCLAIVGHVAAAACAWMGEWAWALCVLLPAAFVVVHGSLWPHSPLFGPVLRSLPAKERLVWLTFDDGPDDDTDALLDVLDRYRARATFFLVGERAAAQPQRVRALIERGHRIGNHSMTHPAGRFWMLTPAAFERELRSTQDTIAGITGIRPRWFRAVAGLTNPWLDPVIRRNGLRRVSWSGRGFDTVDGDDARVLRRLVRAIRPGAILMLHQGLSPGRSPQLATALLDELAARGYRTVVPEPEDCLDATTSQLLKGVRPQSGVKVAVSPCEDNSAARASRPG</sequence>
<dbReference type="PANTHER" id="PTHR10587">
    <property type="entry name" value="GLYCOSYL TRANSFERASE-RELATED"/>
    <property type="match status" value="1"/>
</dbReference>
<accession>A0A4S3KVU5</accession>
<evidence type="ECO:0000259" key="1">
    <source>
        <dbReference type="PROSITE" id="PS51677"/>
    </source>
</evidence>
<dbReference type="InterPro" id="IPR002509">
    <property type="entry name" value="NODB_dom"/>
</dbReference>